<name>A0A364N7M2_STELY</name>
<dbReference type="AlphaFoldDB" id="A0A364N7M2"/>
<reference evidence="4" key="1">
    <citation type="submission" date="2018-05" db="EMBL/GenBank/DDBJ databases">
        <title>Draft genome sequence of Stemphylium lycopersici strain CIDEFI 213.</title>
        <authorList>
            <person name="Medina R."/>
            <person name="Franco M.E.E."/>
            <person name="Lucentini C.G."/>
            <person name="Saparrat M.C.N."/>
            <person name="Balatti P.A."/>
        </authorList>
    </citation>
    <scope>NUCLEOTIDE SEQUENCE [LARGE SCALE GENOMIC DNA]</scope>
    <source>
        <strain evidence="4">CIDEFI 213</strain>
    </source>
</reference>
<proteinExistence type="predicted"/>
<gene>
    <name evidence="3" type="ORF">DDE83_003298</name>
</gene>
<evidence type="ECO:0000313" key="4">
    <source>
        <dbReference type="Proteomes" id="UP000249619"/>
    </source>
</evidence>
<protein>
    <submittedName>
        <fullName evidence="3">C2H2 zinc finger domain-containing protein</fullName>
    </submittedName>
</protein>
<dbReference type="Gene3D" id="3.30.160.60">
    <property type="entry name" value="Classic Zinc Finger"/>
    <property type="match status" value="1"/>
</dbReference>
<dbReference type="EMBL" id="QGDH01000037">
    <property type="protein sequence ID" value="RAR13299.1"/>
    <property type="molecule type" value="Genomic_DNA"/>
</dbReference>
<feature type="domain" description="C2H2-type" evidence="2">
    <location>
        <begin position="184"/>
        <end position="211"/>
    </location>
</feature>
<feature type="compositionally biased region" description="Low complexity" evidence="1">
    <location>
        <begin position="89"/>
        <end position="105"/>
    </location>
</feature>
<organism evidence="3 4">
    <name type="scientific">Stemphylium lycopersici</name>
    <name type="common">Tomato gray leaf spot disease fungus</name>
    <name type="synonym">Thyrospora lycopersici</name>
    <dbReference type="NCBI Taxonomy" id="183478"/>
    <lineage>
        <taxon>Eukaryota</taxon>
        <taxon>Fungi</taxon>
        <taxon>Dikarya</taxon>
        <taxon>Ascomycota</taxon>
        <taxon>Pezizomycotina</taxon>
        <taxon>Dothideomycetes</taxon>
        <taxon>Pleosporomycetidae</taxon>
        <taxon>Pleosporales</taxon>
        <taxon>Pleosporineae</taxon>
        <taxon>Pleosporaceae</taxon>
        <taxon>Stemphylium</taxon>
    </lineage>
</organism>
<dbReference type="SMART" id="SM00355">
    <property type="entry name" value="ZnF_C2H2"/>
    <property type="match status" value="2"/>
</dbReference>
<keyword evidence="4" id="KW-1185">Reference proteome</keyword>
<evidence type="ECO:0000313" key="3">
    <source>
        <dbReference type="EMBL" id="RAR13299.1"/>
    </source>
</evidence>
<sequence>MLAHHSSQGDAFGRLEGSFPPKYLSLEQVQLLHNKYPISTRKAFKAHKLHIVTSPAATAYRPPTSTSSRLKKTKSIRPKQEQPPSPAMSGYSSQYSSSDQGNYSYPTYQPGVPQYTPSQINTYLAQYQQYPPQPYQVIPEYYSQQQQPVGTGYLQPQVQYDTSGWETTDENSGGTASQGQNRTWTCDIPTCTSSAHFTRLADLQRHQSTVHAVRAPDFPCHVARCNRVGEKGFTRRDHLVEHLRNFHHIDIPKRRPGERSAFPFGWPEGGVGGGRSAE</sequence>
<evidence type="ECO:0000259" key="2">
    <source>
        <dbReference type="SMART" id="SM00355"/>
    </source>
</evidence>
<comment type="caution">
    <text evidence="3">The sequence shown here is derived from an EMBL/GenBank/DDBJ whole genome shotgun (WGS) entry which is preliminary data.</text>
</comment>
<feature type="region of interest" description="Disordered" evidence="1">
    <location>
        <begin position="55"/>
        <end position="108"/>
    </location>
</feature>
<dbReference type="Proteomes" id="UP000249619">
    <property type="component" value="Unassembled WGS sequence"/>
</dbReference>
<evidence type="ECO:0000256" key="1">
    <source>
        <dbReference type="SAM" id="MobiDB-lite"/>
    </source>
</evidence>
<dbReference type="InterPro" id="IPR013087">
    <property type="entry name" value="Znf_C2H2_type"/>
</dbReference>
<accession>A0A364N7M2</accession>
<feature type="domain" description="C2H2-type" evidence="2">
    <location>
        <begin position="218"/>
        <end position="247"/>
    </location>
</feature>
<dbReference type="STRING" id="183478.A0A364N7M2"/>